<organism evidence="2 3">
    <name type="scientific">Mycena alexandri</name>
    <dbReference type="NCBI Taxonomy" id="1745969"/>
    <lineage>
        <taxon>Eukaryota</taxon>
        <taxon>Fungi</taxon>
        <taxon>Dikarya</taxon>
        <taxon>Basidiomycota</taxon>
        <taxon>Agaricomycotina</taxon>
        <taxon>Agaricomycetes</taxon>
        <taxon>Agaricomycetidae</taxon>
        <taxon>Agaricales</taxon>
        <taxon>Marasmiineae</taxon>
        <taxon>Mycenaceae</taxon>
        <taxon>Mycena</taxon>
    </lineage>
</organism>
<accession>A0AAD6SMN3</accession>
<dbReference type="InterPro" id="IPR001214">
    <property type="entry name" value="SET_dom"/>
</dbReference>
<evidence type="ECO:0000313" key="3">
    <source>
        <dbReference type="Proteomes" id="UP001218188"/>
    </source>
</evidence>
<gene>
    <name evidence="2" type="ORF">C8F04DRAFT_962173</name>
</gene>
<dbReference type="AlphaFoldDB" id="A0AAD6SMN3"/>
<comment type="caution">
    <text evidence="2">The sequence shown here is derived from an EMBL/GenBank/DDBJ whole genome shotgun (WGS) entry which is preliminary data.</text>
</comment>
<dbReference type="PROSITE" id="PS50280">
    <property type="entry name" value="SET"/>
    <property type="match status" value="1"/>
</dbReference>
<dbReference type="EMBL" id="JARJCM010000095">
    <property type="protein sequence ID" value="KAJ7029987.1"/>
    <property type="molecule type" value="Genomic_DNA"/>
</dbReference>
<dbReference type="InterPro" id="IPR053185">
    <property type="entry name" value="SET_domain_protein"/>
</dbReference>
<dbReference type="PANTHER" id="PTHR47332">
    <property type="entry name" value="SET DOMAIN-CONTAINING PROTEIN 5"/>
    <property type="match status" value="1"/>
</dbReference>
<evidence type="ECO:0000313" key="2">
    <source>
        <dbReference type="EMBL" id="KAJ7029987.1"/>
    </source>
</evidence>
<dbReference type="Gene3D" id="2.170.270.10">
    <property type="entry name" value="SET domain"/>
    <property type="match status" value="1"/>
</dbReference>
<feature type="domain" description="SET" evidence="1">
    <location>
        <begin position="30"/>
        <end position="183"/>
    </location>
</feature>
<dbReference type="CDD" id="cd20071">
    <property type="entry name" value="SET_SMYD"/>
    <property type="match status" value="1"/>
</dbReference>
<reference evidence="2" key="1">
    <citation type="submission" date="2023-03" db="EMBL/GenBank/DDBJ databases">
        <title>Massive genome expansion in bonnet fungi (Mycena s.s.) driven by repeated elements and novel gene families across ecological guilds.</title>
        <authorList>
            <consortium name="Lawrence Berkeley National Laboratory"/>
            <person name="Harder C.B."/>
            <person name="Miyauchi S."/>
            <person name="Viragh M."/>
            <person name="Kuo A."/>
            <person name="Thoen E."/>
            <person name="Andreopoulos B."/>
            <person name="Lu D."/>
            <person name="Skrede I."/>
            <person name="Drula E."/>
            <person name="Henrissat B."/>
            <person name="Morin E."/>
            <person name="Kohler A."/>
            <person name="Barry K."/>
            <person name="LaButti K."/>
            <person name="Morin E."/>
            <person name="Salamov A."/>
            <person name="Lipzen A."/>
            <person name="Mereny Z."/>
            <person name="Hegedus B."/>
            <person name="Baldrian P."/>
            <person name="Stursova M."/>
            <person name="Weitz H."/>
            <person name="Taylor A."/>
            <person name="Grigoriev I.V."/>
            <person name="Nagy L.G."/>
            <person name="Martin F."/>
            <person name="Kauserud H."/>
        </authorList>
    </citation>
    <scope>NUCLEOTIDE SEQUENCE</scope>
    <source>
        <strain evidence="2">CBHHK200</strain>
    </source>
</reference>
<proteinExistence type="predicted"/>
<dbReference type="SUPFAM" id="SSF82199">
    <property type="entry name" value="SET domain"/>
    <property type="match status" value="1"/>
</dbReference>
<sequence>MVYIDSLKGVQTVSAWPLWTQPAPPPPAHPPFKIRECGDKGLGMFALRRIPRGDVIVSQRPLLFSHPCLHVHADQTVSAFYESALAGLSSDTQSAFNSLRNAQLETEDVSRIRGIVLTNALGTQLPPPHDPTANYNAVFTSLCRANHDCSPNAHYSFSAETFTGRLTALRAIQAGEEITIGYTDIEFPRAQRRQVLATKFNFDCGCETCCLPPKKASESDTRRAAIAAFLIRLNELNADIAEEAEPLFPEGATLVRASELLRWAEGERLVEAAYKLTMTAVGLALKEHNMSEAIRLTLRAINYLRAEEGNDSPHFAWFAREAGLSPEQMAAKLDSSDEEMMGPNLNA</sequence>
<dbReference type="Proteomes" id="UP001218188">
    <property type="component" value="Unassembled WGS sequence"/>
</dbReference>
<protein>
    <recommendedName>
        <fullName evidence="1">SET domain-containing protein</fullName>
    </recommendedName>
</protein>
<dbReference type="SMART" id="SM00317">
    <property type="entry name" value="SET"/>
    <property type="match status" value="1"/>
</dbReference>
<name>A0AAD6SMN3_9AGAR</name>
<evidence type="ECO:0000259" key="1">
    <source>
        <dbReference type="PROSITE" id="PS50280"/>
    </source>
</evidence>
<keyword evidence="3" id="KW-1185">Reference proteome</keyword>
<dbReference type="PANTHER" id="PTHR47332:SF4">
    <property type="entry name" value="SET DOMAIN-CONTAINING PROTEIN 5"/>
    <property type="match status" value="1"/>
</dbReference>
<dbReference type="InterPro" id="IPR046341">
    <property type="entry name" value="SET_dom_sf"/>
</dbReference>
<dbReference type="Pfam" id="PF00856">
    <property type="entry name" value="SET"/>
    <property type="match status" value="1"/>
</dbReference>